<organism evidence="1 2">
    <name type="scientific">Lachnoclostridium phytofermentans</name>
    <dbReference type="NCBI Taxonomy" id="66219"/>
    <lineage>
        <taxon>Bacteria</taxon>
        <taxon>Bacillati</taxon>
        <taxon>Bacillota</taxon>
        <taxon>Clostridia</taxon>
        <taxon>Lachnospirales</taxon>
        <taxon>Lachnospiraceae</taxon>
    </lineage>
</organism>
<accession>A0A3D2X2C4</accession>
<evidence type="ECO:0000313" key="1">
    <source>
        <dbReference type="EMBL" id="HCL00857.1"/>
    </source>
</evidence>
<name>A0A3D2X2C4_9FIRM</name>
<dbReference type="SUPFAM" id="SSF48208">
    <property type="entry name" value="Six-hairpin glycosidases"/>
    <property type="match status" value="1"/>
</dbReference>
<evidence type="ECO:0008006" key="3">
    <source>
        <dbReference type="Google" id="ProtNLM"/>
    </source>
</evidence>
<comment type="caution">
    <text evidence="1">The sequence shown here is derived from an EMBL/GenBank/DDBJ whole genome shotgun (WGS) entry which is preliminary data.</text>
</comment>
<dbReference type="Proteomes" id="UP000262969">
    <property type="component" value="Unassembled WGS sequence"/>
</dbReference>
<evidence type="ECO:0000313" key="2">
    <source>
        <dbReference type="Proteomes" id="UP000262969"/>
    </source>
</evidence>
<dbReference type="EMBL" id="DPVV01000013">
    <property type="protein sequence ID" value="HCL00857.1"/>
    <property type="molecule type" value="Genomic_DNA"/>
</dbReference>
<reference evidence="1 2" key="1">
    <citation type="journal article" date="2018" name="Nat. Biotechnol.">
        <title>A standardized bacterial taxonomy based on genome phylogeny substantially revises the tree of life.</title>
        <authorList>
            <person name="Parks D.H."/>
            <person name="Chuvochina M."/>
            <person name="Waite D.W."/>
            <person name="Rinke C."/>
            <person name="Skarshewski A."/>
            <person name="Chaumeil P.A."/>
            <person name="Hugenholtz P."/>
        </authorList>
    </citation>
    <scope>NUCLEOTIDE SEQUENCE [LARGE SCALE GENOMIC DNA]</scope>
    <source>
        <strain evidence="1">UBA11728</strain>
    </source>
</reference>
<dbReference type="GO" id="GO:0005975">
    <property type="term" value="P:carbohydrate metabolic process"/>
    <property type="evidence" value="ECO:0007669"/>
    <property type="project" value="InterPro"/>
</dbReference>
<protein>
    <recommendedName>
        <fullName evidence="3">Cellobiose phosphorylase</fullName>
    </recommendedName>
</protein>
<sequence>MFDNKGRFIIRNYTKGSTFSSFLPGISGKYGVPIWCFYVNRGQAVTSFGVLDKDHSIMEFYPAHQAYQMTKTNGFRTFLKIDGSYMEAFSDAEREHAMYIGMNELVLEDRIDDKICVTVTYFTLPNVALGGLVRKVTVKNIGNTEHMVELLDGMPSLIPYGVSLNSMKEMGQTTKAWMQVENLSERIPFFKVRASMEDSACVQEVIGGHFSFAYDGKERLPVLVDPYVVFDYDTSLTDAIGFKEGDLKDLLRKNQVVTNNLPCSFFAKQKLLLPGEDFTIHEVIGQAQSIKIVRDFASRCEGEEYFRKKYEEAISLTDELCKGIETKTASPAFDAYCKQTYLDNILRGGYPIKLGKDKIFYLYSRKHGDIERDYNFFSMLPEYYSQGNANFRDVNQNRRCDVLFSPFVEKECIKTFYNLIQIDGYNPLAVQKATFFIPNEKIEEVVSMLPIKEKEDGYKFFQNSFTPGSFLGFLEQHGCLDRKMLEDTLSSVMELSESEIAASFGEGYWVDHWTYNLDLIEAYLSIYPEREEELFYNDTTYTYFEAKAIVKRRQSRYVETKDGLRQYQSLDKSSKKDVEHKQLRCNYGKGSVYETSLLEKLLLLISLKFATLDSEGMGIEMEAGKPGWYDALNGLPGVFGSSMCETIELERMITFVFSIVNRYPNNIPVALEIKELMEKINEVPSRNITSMEAWKLKNDIKENYREKTKFGIEGTKVLLLVEDIKAMLTSWSFIVKNGIQKAVELGKGICPTYFYYKAKEYEKNEDGIFVTEFELITMPYFLEGPVRYLKLEQSKEEKKALYNAVKASNLYDRKLKMYKVNESLHKVSFEVGRSTAFTPGWLENESIWLHMEYKYYLELLKSGLYEEYFEDFKDGLIPFLNEKIYGRSILENSSFLASSANTDEKIHGKGFVARLSGSTAEFIHMWQIMMFGHKPFRYEMEELHLSLEPIIPEYLIDEDGVVKATLLGKIPVSYQMSKKKALLPGNYQVESYTLQYQDGETKLILDSKLPNNESLDVREGRVKSICVSIR</sequence>
<gene>
    <name evidence="1" type="ORF">DHW61_00280</name>
</gene>
<proteinExistence type="predicted"/>
<dbReference type="InterPro" id="IPR008928">
    <property type="entry name" value="6-hairpin_glycosidase_sf"/>
</dbReference>
<dbReference type="AlphaFoldDB" id="A0A3D2X2C4"/>